<evidence type="ECO:0000256" key="6">
    <source>
        <dbReference type="ARBA" id="ARBA00022857"/>
    </source>
</evidence>
<evidence type="ECO:0000256" key="7">
    <source>
        <dbReference type="ARBA" id="ARBA00023027"/>
    </source>
</evidence>
<dbReference type="SUPFAM" id="SSF56399">
    <property type="entry name" value="ADP-ribosylation"/>
    <property type="match status" value="1"/>
</dbReference>
<keyword evidence="4" id="KW-0548">Nucleotidyltransferase</keyword>
<dbReference type="OrthoDB" id="9218754at2759"/>
<dbReference type="InterPro" id="IPR000768">
    <property type="entry name" value="ART"/>
</dbReference>
<keyword evidence="2 10" id="KW-0328">Glycosyltransferase</keyword>
<evidence type="ECO:0000256" key="4">
    <source>
        <dbReference type="ARBA" id="ARBA00022695"/>
    </source>
</evidence>
<gene>
    <name evidence="11" type="ORF">HGM15179_013015</name>
</gene>
<evidence type="ECO:0000256" key="5">
    <source>
        <dbReference type="ARBA" id="ARBA00022729"/>
    </source>
</evidence>
<proteinExistence type="inferred from homology"/>
<dbReference type="PROSITE" id="PS51996">
    <property type="entry name" value="TR_MART"/>
    <property type="match status" value="1"/>
</dbReference>
<protein>
    <recommendedName>
        <fullName evidence="10">NAD(P)(+)--arginine ADP-ribosyltransferase</fullName>
        <ecNumber evidence="10">2.4.2.31</ecNumber>
    </recommendedName>
    <alternativeName>
        <fullName evidence="10">Mono(ADP-ribosyl)transferase</fullName>
    </alternativeName>
</protein>
<sequence>MVPLAHTLALLVMTVATMAIKVFPLDMAQDSFDDQYRGCSSAMTTALPALSHSDFQQNPLFARVWPKAVAVCQSQGSPVSPLSSPAQAIAVTAYSSKDVYQQFNAAMHVAGRSPQEYRDYFHYKTFHFLMTQALVTLRDAQNEQCRQVFRGVCDVWFKAQHNQTIRLSQLSSTSLSKEITQKYGTDAIF</sequence>
<comment type="similarity">
    <text evidence="1 10">Belongs to the Arg-specific ADP-ribosyltransferase family.</text>
</comment>
<comment type="catalytic activity">
    <reaction evidence="9 10">
        <text>L-arginyl-[protein] + NAD(+) = N(omega)-(ADP-D-ribosyl)-L-arginyl-[protein] + nicotinamide + H(+)</text>
        <dbReference type="Rhea" id="RHEA:19149"/>
        <dbReference type="Rhea" id="RHEA-COMP:10532"/>
        <dbReference type="Rhea" id="RHEA-COMP:15087"/>
        <dbReference type="ChEBI" id="CHEBI:15378"/>
        <dbReference type="ChEBI" id="CHEBI:17154"/>
        <dbReference type="ChEBI" id="CHEBI:29965"/>
        <dbReference type="ChEBI" id="CHEBI:57540"/>
        <dbReference type="ChEBI" id="CHEBI:142554"/>
        <dbReference type="EC" id="2.4.2.31"/>
    </reaction>
</comment>
<feature type="chain" id="PRO_5035488354" description="NAD(P)(+)--arginine ADP-ribosyltransferase" evidence="10">
    <location>
        <begin position="20"/>
        <end position="189"/>
    </location>
</feature>
<evidence type="ECO:0000313" key="12">
    <source>
        <dbReference type="Proteomes" id="UP000796761"/>
    </source>
</evidence>
<dbReference type="GO" id="GO:0003950">
    <property type="term" value="F:NAD+ poly-ADP-ribosyltransferase activity"/>
    <property type="evidence" value="ECO:0007669"/>
    <property type="project" value="TreeGrafter"/>
</dbReference>
<reference evidence="11" key="1">
    <citation type="submission" date="2019-04" db="EMBL/GenBank/DDBJ databases">
        <title>Genome assembly of Zosterops borbonicus 15179.</title>
        <authorList>
            <person name="Leroy T."/>
            <person name="Anselmetti Y."/>
            <person name="Tilak M.-K."/>
            <person name="Nabholz B."/>
        </authorList>
    </citation>
    <scope>NUCLEOTIDE SEQUENCE</scope>
    <source>
        <strain evidence="11">HGM_15179</strain>
        <tissue evidence="11">Muscle</tissue>
    </source>
</reference>
<keyword evidence="12" id="KW-1185">Reference proteome</keyword>
<dbReference type="AlphaFoldDB" id="A0A8K1G9W7"/>
<comment type="caution">
    <text evidence="11">The sequence shown here is derived from an EMBL/GenBank/DDBJ whole genome shotgun (WGS) entry which is preliminary data.</text>
</comment>
<accession>A0A8K1G9W7</accession>
<evidence type="ECO:0000256" key="8">
    <source>
        <dbReference type="ARBA" id="ARBA00023157"/>
    </source>
</evidence>
<dbReference type="EC" id="2.4.2.31" evidence="10"/>
<evidence type="ECO:0000256" key="1">
    <source>
        <dbReference type="ARBA" id="ARBA00009558"/>
    </source>
</evidence>
<dbReference type="Proteomes" id="UP000796761">
    <property type="component" value="Unassembled WGS sequence"/>
</dbReference>
<evidence type="ECO:0000256" key="9">
    <source>
        <dbReference type="ARBA" id="ARBA00047597"/>
    </source>
</evidence>
<dbReference type="EMBL" id="SWJQ01000461">
    <property type="protein sequence ID" value="TRZ14094.1"/>
    <property type="molecule type" value="Genomic_DNA"/>
</dbReference>
<keyword evidence="6 10" id="KW-0521">NADP</keyword>
<keyword evidence="7 10" id="KW-0520">NAD</keyword>
<dbReference type="Pfam" id="PF01129">
    <property type="entry name" value="ART"/>
    <property type="match status" value="1"/>
</dbReference>
<keyword evidence="5 10" id="KW-0732">Signal</keyword>
<keyword evidence="8" id="KW-1015">Disulfide bond</keyword>
<feature type="signal peptide" evidence="10">
    <location>
        <begin position="1"/>
        <end position="19"/>
    </location>
</feature>
<evidence type="ECO:0000256" key="2">
    <source>
        <dbReference type="ARBA" id="ARBA00022676"/>
    </source>
</evidence>
<evidence type="ECO:0000256" key="3">
    <source>
        <dbReference type="ARBA" id="ARBA00022679"/>
    </source>
</evidence>
<dbReference type="GO" id="GO:0106274">
    <property type="term" value="F:NAD+-protein-arginine ADP-ribosyltransferase activity"/>
    <property type="evidence" value="ECO:0007669"/>
    <property type="project" value="UniProtKB-EC"/>
</dbReference>
<evidence type="ECO:0000256" key="10">
    <source>
        <dbReference type="RuleBase" id="RU361228"/>
    </source>
</evidence>
<name>A0A8K1G9W7_9PASS</name>
<dbReference type="PANTHER" id="PTHR10339:SF19">
    <property type="entry name" value="GPI-LINKED NAD(P)(+)--ARGININE ADP-RIBOSYLTRANSFERASE 1"/>
    <property type="match status" value="1"/>
</dbReference>
<dbReference type="InterPro" id="IPR050999">
    <property type="entry name" value="ADP-ribosyltransferase_ARG"/>
</dbReference>
<dbReference type="PRINTS" id="PR00970">
    <property type="entry name" value="RIBTRNSFRASE"/>
</dbReference>
<dbReference type="GO" id="GO:0016779">
    <property type="term" value="F:nucleotidyltransferase activity"/>
    <property type="evidence" value="ECO:0007669"/>
    <property type="project" value="UniProtKB-KW"/>
</dbReference>
<organism evidence="11 12">
    <name type="scientific">Zosterops borbonicus</name>
    <dbReference type="NCBI Taxonomy" id="364589"/>
    <lineage>
        <taxon>Eukaryota</taxon>
        <taxon>Metazoa</taxon>
        <taxon>Chordata</taxon>
        <taxon>Craniata</taxon>
        <taxon>Vertebrata</taxon>
        <taxon>Euteleostomi</taxon>
        <taxon>Archelosauria</taxon>
        <taxon>Archosauria</taxon>
        <taxon>Dinosauria</taxon>
        <taxon>Saurischia</taxon>
        <taxon>Theropoda</taxon>
        <taxon>Coelurosauria</taxon>
        <taxon>Aves</taxon>
        <taxon>Neognathae</taxon>
        <taxon>Neoaves</taxon>
        <taxon>Telluraves</taxon>
        <taxon>Australaves</taxon>
        <taxon>Passeriformes</taxon>
        <taxon>Sylvioidea</taxon>
        <taxon>Zosteropidae</taxon>
        <taxon>Zosterops</taxon>
    </lineage>
</organism>
<keyword evidence="3 10" id="KW-0808">Transferase</keyword>
<dbReference type="Gene3D" id="3.90.176.10">
    <property type="entry name" value="Toxin ADP-ribosyltransferase, Chain A, domain 1"/>
    <property type="match status" value="1"/>
</dbReference>
<evidence type="ECO:0000313" key="11">
    <source>
        <dbReference type="EMBL" id="TRZ14094.1"/>
    </source>
</evidence>
<dbReference type="PANTHER" id="PTHR10339">
    <property type="entry name" value="ADP-RIBOSYLTRANSFERASE"/>
    <property type="match status" value="1"/>
</dbReference>